<evidence type="ECO:0000313" key="2">
    <source>
        <dbReference type="Proteomes" id="UP000016505"/>
    </source>
</evidence>
<reference evidence="1 2" key="1">
    <citation type="journal article" date="2012" name="J. Bacteriol.">
        <title>Genome sequences of type strains of seven species of the marine bacterium Pseudoalteromonas.</title>
        <authorList>
            <person name="Xie B.B."/>
            <person name="Shu Y.L."/>
            <person name="Qin Q.L."/>
            <person name="Rong J.C."/>
            <person name="Zhang X.Y."/>
            <person name="Chen X.L."/>
            <person name="Shi M."/>
            <person name="He H.L."/>
            <person name="Zhou B.C."/>
            <person name="Zhang Y.Z."/>
        </authorList>
    </citation>
    <scope>NUCLEOTIDE SEQUENCE [LARGE SCALE GENOMIC DNA]</scope>
    <source>
        <strain evidence="1 2">A 37-1-2</strain>
    </source>
</reference>
<name>A0A290S8N5_9GAMM</name>
<dbReference type="EMBL" id="CP011026">
    <property type="protein sequence ID" value="ATC88423.1"/>
    <property type="molecule type" value="Genomic_DNA"/>
</dbReference>
<protein>
    <submittedName>
        <fullName evidence="1">Uncharacterized protein</fullName>
    </submittedName>
</protein>
<dbReference type="OrthoDB" id="9934256at2"/>
<evidence type="ECO:0000313" key="1">
    <source>
        <dbReference type="EMBL" id="ATC88423.1"/>
    </source>
</evidence>
<dbReference type="Proteomes" id="UP000016505">
    <property type="component" value="Chromosome II"/>
</dbReference>
<proteinExistence type="predicted"/>
<dbReference type="RefSeq" id="WP_158000957.1">
    <property type="nucleotide sequence ID" value="NZ_CP011026.1"/>
</dbReference>
<dbReference type="AlphaFoldDB" id="A0A290S8N5"/>
<organism evidence="1 2">
    <name type="scientific">Pseudoalteromonas arctica A 37-1-2</name>
    <dbReference type="NCBI Taxonomy" id="1117313"/>
    <lineage>
        <taxon>Bacteria</taxon>
        <taxon>Pseudomonadati</taxon>
        <taxon>Pseudomonadota</taxon>
        <taxon>Gammaproteobacteria</taxon>
        <taxon>Alteromonadales</taxon>
        <taxon>Pseudoalteromonadaceae</taxon>
        <taxon>Pseudoalteromonas</taxon>
    </lineage>
</organism>
<gene>
    <name evidence="1" type="ORF">PARC_b0186</name>
</gene>
<dbReference type="KEGG" id="part:PARC_b0186"/>
<accession>A0A290S8N5</accession>
<sequence length="57" mass="6442">MNSYDDIFETVLALNEPNSNVADSDYNLNLKEVNSAHYLSISTNEKRVLLEKLGILI</sequence>